<comment type="caution">
    <text evidence="1">The sequence shown here is derived from an EMBL/GenBank/DDBJ whole genome shotgun (WGS) entry which is preliminary data.</text>
</comment>
<name>A0ABR3AJ63_PHYBL</name>
<feature type="non-terminal residue" evidence="1">
    <location>
        <position position="1"/>
    </location>
</feature>
<keyword evidence="2" id="KW-1185">Reference proteome</keyword>
<evidence type="ECO:0000313" key="1">
    <source>
        <dbReference type="EMBL" id="KAL0073977.1"/>
    </source>
</evidence>
<reference evidence="1 2" key="1">
    <citation type="submission" date="2024-04" db="EMBL/GenBank/DDBJ databases">
        <title>Symmetric and asymmetric DNA N6-adenine methylation regulates different biological responses in Mucorales.</title>
        <authorList>
            <consortium name="Lawrence Berkeley National Laboratory"/>
            <person name="Lax C."/>
            <person name="Mondo S.J."/>
            <person name="Osorio-Concepcion M."/>
            <person name="Muszewska A."/>
            <person name="Corrochano-Luque M."/>
            <person name="Gutierrez G."/>
            <person name="Riley R."/>
            <person name="Lipzen A."/>
            <person name="Guo J."/>
            <person name="Hundley H."/>
            <person name="Amirebrahimi M."/>
            <person name="Ng V."/>
            <person name="Lorenzo-Gutierrez D."/>
            <person name="Binder U."/>
            <person name="Yang J."/>
            <person name="Song Y."/>
            <person name="Canovas D."/>
            <person name="Navarro E."/>
            <person name="Freitag M."/>
            <person name="Gabaldon T."/>
            <person name="Grigoriev I.V."/>
            <person name="Corrochano L.M."/>
            <person name="Nicolas F.E."/>
            <person name="Garre V."/>
        </authorList>
    </citation>
    <scope>NUCLEOTIDE SEQUENCE [LARGE SCALE GENOMIC DNA]</scope>
    <source>
        <strain evidence="1 2">L51</strain>
    </source>
</reference>
<gene>
    <name evidence="1" type="ORF">J3Q64DRAFT_1649465</name>
</gene>
<dbReference type="EMBL" id="JBCLYO010000046">
    <property type="protein sequence ID" value="KAL0073977.1"/>
    <property type="molecule type" value="Genomic_DNA"/>
</dbReference>
<protein>
    <recommendedName>
        <fullName evidence="3">Tc1-like transposase DDE domain-containing protein</fullName>
    </recommendedName>
</protein>
<sequence>FFQFIKQIIASLNRDNAILYYFIINNIAIYTAQLANNYITNHTKHRVHFFLPYSLFLNVIEEYFSKQKCLVRKQYGLNADELVKHISNCSKQICKDNCEG</sequence>
<accession>A0ABR3AJ63</accession>
<dbReference type="Proteomes" id="UP001448207">
    <property type="component" value="Unassembled WGS sequence"/>
</dbReference>
<evidence type="ECO:0008006" key="3">
    <source>
        <dbReference type="Google" id="ProtNLM"/>
    </source>
</evidence>
<dbReference type="Gene3D" id="3.30.420.10">
    <property type="entry name" value="Ribonuclease H-like superfamily/Ribonuclease H"/>
    <property type="match status" value="1"/>
</dbReference>
<organism evidence="1 2">
    <name type="scientific">Phycomyces blakesleeanus</name>
    <dbReference type="NCBI Taxonomy" id="4837"/>
    <lineage>
        <taxon>Eukaryota</taxon>
        <taxon>Fungi</taxon>
        <taxon>Fungi incertae sedis</taxon>
        <taxon>Mucoromycota</taxon>
        <taxon>Mucoromycotina</taxon>
        <taxon>Mucoromycetes</taxon>
        <taxon>Mucorales</taxon>
        <taxon>Phycomycetaceae</taxon>
        <taxon>Phycomyces</taxon>
    </lineage>
</organism>
<proteinExistence type="predicted"/>
<evidence type="ECO:0000313" key="2">
    <source>
        <dbReference type="Proteomes" id="UP001448207"/>
    </source>
</evidence>
<dbReference type="InterPro" id="IPR036397">
    <property type="entry name" value="RNaseH_sf"/>
</dbReference>